<protein>
    <submittedName>
        <fullName evidence="1">Uncharacterized protein</fullName>
    </submittedName>
</protein>
<sequence length="129" mass="14782">MHRFIILRINDFGVENLTRRAVRLRVLDLSDSSLITDKSVTSVLRNCLHLEHIAFSRCYAIAPITYASLKQLRHLNSLDIFGVVDQRGLEKLNSLLGSSISLNQQRFSYVARPTYGVRRTAIWGLRTRP</sequence>
<gene>
    <name evidence="1" type="ORF">BJG266_LOCUS45170</name>
    <name evidence="2" type="ORF">QVE165_LOCUS62161</name>
</gene>
<dbReference type="Gene3D" id="3.80.10.10">
    <property type="entry name" value="Ribonuclease Inhibitor"/>
    <property type="match status" value="1"/>
</dbReference>
<dbReference type="Proteomes" id="UP000663832">
    <property type="component" value="Unassembled WGS sequence"/>
</dbReference>
<reference evidence="1" key="1">
    <citation type="submission" date="2021-02" db="EMBL/GenBank/DDBJ databases">
        <authorList>
            <person name="Nowell W R."/>
        </authorList>
    </citation>
    <scope>NUCLEOTIDE SEQUENCE</scope>
</reference>
<dbReference type="InterPro" id="IPR032675">
    <property type="entry name" value="LRR_dom_sf"/>
</dbReference>
<evidence type="ECO:0000313" key="3">
    <source>
        <dbReference type="Proteomes" id="UP000663832"/>
    </source>
</evidence>
<dbReference type="AlphaFoldDB" id="A0A815W0Z1"/>
<proteinExistence type="predicted"/>
<evidence type="ECO:0000313" key="1">
    <source>
        <dbReference type="EMBL" id="CAF1534941.1"/>
    </source>
</evidence>
<dbReference type="Proteomes" id="UP000663877">
    <property type="component" value="Unassembled WGS sequence"/>
</dbReference>
<dbReference type="SUPFAM" id="SSF52047">
    <property type="entry name" value="RNI-like"/>
    <property type="match status" value="1"/>
</dbReference>
<evidence type="ECO:0000313" key="2">
    <source>
        <dbReference type="EMBL" id="CAF1655154.1"/>
    </source>
</evidence>
<dbReference type="EMBL" id="CAJNOI010004005">
    <property type="protein sequence ID" value="CAF1534941.1"/>
    <property type="molecule type" value="Genomic_DNA"/>
</dbReference>
<keyword evidence="3" id="KW-1185">Reference proteome</keyword>
<evidence type="ECO:0000313" key="4">
    <source>
        <dbReference type="Proteomes" id="UP000663877"/>
    </source>
</evidence>
<dbReference type="OrthoDB" id="2095648at2759"/>
<name>A0A815W0Z1_9BILA</name>
<comment type="caution">
    <text evidence="1">The sequence shown here is derived from an EMBL/GenBank/DDBJ whole genome shotgun (WGS) entry which is preliminary data.</text>
</comment>
<dbReference type="EMBL" id="CAJNOM010004381">
    <property type="protein sequence ID" value="CAF1655154.1"/>
    <property type="molecule type" value="Genomic_DNA"/>
</dbReference>
<accession>A0A815W0Z1</accession>
<organism evidence="1 4">
    <name type="scientific">Adineta steineri</name>
    <dbReference type="NCBI Taxonomy" id="433720"/>
    <lineage>
        <taxon>Eukaryota</taxon>
        <taxon>Metazoa</taxon>
        <taxon>Spiralia</taxon>
        <taxon>Gnathifera</taxon>
        <taxon>Rotifera</taxon>
        <taxon>Eurotatoria</taxon>
        <taxon>Bdelloidea</taxon>
        <taxon>Adinetida</taxon>
        <taxon>Adinetidae</taxon>
        <taxon>Adineta</taxon>
    </lineage>
</organism>